<keyword evidence="4" id="KW-0472">Membrane</keyword>
<keyword evidence="4" id="KW-1133">Transmembrane helix</keyword>
<dbReference type="Gene3D" id="1.20.1170.10">
    <property type="match status" value="1"/>
</dbReference>
<feature type="non-terminal residue" evidence="5">
    <location>
        <position position="1"/>
    </location>
</feature>
<dbReference type="Pfam" id="PF05461">
    <property type="entry name" value="ApoL"/>
    <property type="match status" value="1"/>
</dbReference>
<dbReference type="Proteomes" id="UP001159428">
    <property type="component" value="Unassembled WGS sequence"/>
</dbReference>
<dbReference type="GO" id="GO:0016020">
    <property type="term" value="C:membrane"/>
    <property type="evidence" value="ECO:0007669"/>
    <property type="project" value="TreeGrafter"/>
</dbReference>
<dbReference type="GO" id="GO:0005576">
    <property type="term" value="C:extracellular region"/>
    <property type="evidence" value="ECO:0007669"/>
    <property type="project" value="InterPro"/>
</dbReference>
<keyword evidence="2" id="KW-0175">Coiled coil</keyword>
<comment type="caution">
    <text evidence="5">The sequence shown here is derived from an EMBL/GenBank/DDBJ whole genome shotgun (WGS) entry which is preliminary data.</text>
</comment>
<evidence type="ECO:0000256" key="3">
    <source>
        <dbReference type="SAM" id="MobiDB-lite"/>
    </source>
</evidence>
<organism evidence="5 6">
    <name type="scientific">Pocillopora meandrina</name>
    <dbReference type="NCBI Taxonomy" id="46732"/>
    <lineage>
        <taxon>Eukaryota</taxon>
        <taxon>Metazoa</taxon>
        <taxon>Cnidaria</taxon>
        <taxon>Anthozoa</taxon>
        <taxon>Hexacorallia</taxon>
        <taxon>Scleractinia</taxon>
        <taxon>Astrocoeniina</taxon>
        <taxon>Pocilloporidae</taxon>
        <taxon>Pocillopora</taxon>
    </lineage>
</organism>
<keyword evidence="6" id="KW-1185">Reference proteome</keyword>
<proteinExistence type="inferred from homology"/>
<comment type="similarity">
    <text evidence="1">Belongs to the apolipoprotein L family.</text>
</comment>
<feature type="transmembrane region" description="Helical" evidence="4">
    <location>
        <begin position="218"/>
        <end position="236"/>
    </location>
</feature>
<dbReference type="InterPro" id="IPR008405">
    <property type="entry name" value="ApoL"/>
</dbReference>
<keyword evidence="4" id="KW-0812">Transmembrane</keyword>
<gene>
    <name evidence="5" type="ORF">PMEA_00033925</name>
</gene>
<evidence type="ECO:0000313" key="6">
    <source>
        <dbReference type="Proteomes" id="UP001159428"/>
    </source>
</evidence>
<evidence type="ECO:0000256" key="1">
    <source>
        <dbReference type="ARBA" id="ARBA00010090"/>
    </source>
</evidence>
<reference evidence="5 6" key="1">
    <citation type="submission" date="2022-05" db="EMBL/GenBank/DDBJ databases">
        <authorList>
            <consortium name="Genoscope - CEA"/>
            <person name="William W."/>
        </authorList>
    </citation>
    <scope>NUCLEOTIDE SEQUENCE [LARGE SCALE GENOMIC DNA]</scope>
</reference>
<evidence type="ECO:0000313" key="5">
    <source>
        <dbReference type="EMBL" id="CAH3161778.1"/>
    </source>
</evidence>
<feature type="region of interest" description="Disordered" evidence="3">
    <location>
        <begin position="287"/>
        <end position="309"/>
    </location>
</feature>
<dbReference type="PANTHER" id="PTHR14096:SF28">
    <property type="entry name" value="APOLIPOPROTEIN L, 1-RELATED"/>
    <property type="match status" value="1"/>
</dbReference>
<dbReference type="GO" id="GO:0042157">
    <property type="term" value="P:lipoprotein metabolic process"/>
    <property type="evidence" value="ECO:0007669"/>
    <property type="project" value="InterPro"/>
</dbReference>
<evidence type="ECO:0000256" key="4">
    <source>
        <dbReference type="SAM" id="Phobius"/>
    </source>
</evidence>
<feature type="transmembrane region" description="Helical" evidence="4">
    <location>
        <begin position="78"/>
        <end position="101"/>
    </location>
</feature>
<evidence type="ECO:0000256" key="2">
    <source>
        <dbReference type="SAM" id="Coils"/>
    </source>
</evidence>
<dbReference type="GO" id="GO:0006869">
    <property type="term" value="P:lipid transport"/>
    <property type="evidence" value="ECO:0007669"/>
    <property type="project" value="InterPro"/>
</dbReference>
<dbReference type="GO" id="GO:0008289">
    <property type="term" value="F:lipid binding"/>
    <property type="evidence" value="ECO:0007669"/>
    <property type="project" value="InterPro"/>
</dbReference>
<dbReference type="PANTHER" id="PTHR14096">
    <property type="entry name" value="APOLIPOPROTEIN L"/>
    <property type="match status" value="1"/>
</dbReference>
<feature type="transmembrane region" description="Helical" evidence="4">
    <location>
        <begin position="53"/>
        <end position="72"/>
    </location>
</feature>
<feature type="transmembrane region" description="Helical" evidence="4">
    <location>
        <begin position="177"/>
        <end position="198"/>
    </location>
</feature>
<protein>
    <recommendedName>
        <fullName evidence="7">Apolipoprotein L3</fullName>
    </recommendedName>
</protein>
<name>A0AAU9XYE3_9CNID</name>
<evidence type="ECO:0008006" key="7">
    <source>
        <dbReference type="Google" id="ProtNLM"/>
    </source>
</evidence>
<accession>A0AAU9XYE3</accession>
<feature type="compositionally biased region" description="Basic and acidic residues" evidence="3">
    <location>
        <begin position="292"/>
        <end position="309"/>
    </location>
</feature>
<feature type="coiled-coil region" evidence="2">
    <location>
        <begin position="113"/>
        <end position="140"/>
    </location>
</feature>
<dbReference type="AlphaFoldDB" id="A0AAU9XYE3"/>
<dbReference type="EMBL" id="CALNXJ010000081">
    <property type="protein sequence ID" value="CAH3161778.1"/>
    <property type="molecule type" value="Genomic_DNA"/>
</dbReference>
<sequence>QVEARLRELDQSEKELVNTFKQWIPKRKLTMKKLEELASKLHGQHIIASKSTIGGASLGTVGGILGIVGLIATPFTFGAGLVVTLVGTGIGGVGGLVMSIAKVIEMALEKLGLKEVQKAIDEDREVCTQLQEKLANLDKIISDLRGIEGNGFEFIYNEATRGFTTSNEKKTDFPFRFFRVFASVASVGAEAAAAAGAFARAGVFARAGGSAGVRAANLAGGVVGAVLLPLDIYMLVKSSLEVHRGSTTQAVDDIRKLLSELECPEEDEIPELVRIFVTKKLIEVQNDGDSNEEQRDNGDDYREAKTVAI</sequence>